<name>A0ABT6MIP8_9NOCA</name>
<gene>
    <name evidence="1" type="ORF">M2280_004452</name>
</gene>
<keyword evidence="2" id="KW-1185">Reference proteome</keyword>
<dbReference type="Proteomes" id="UP001160334">
    <property type="component" value="Unassembled WGS sequence"/>
</dbReference>
<proteinExistence type="predicted"/>
<accession>A0ABT6MIP8</accession>
<reference evidence="1 2" key="1">
    <citation type="submission" date="2023-04" db="EMBL/GenBank/DDBJ databases">
        <title>Forest soil microbial communities from Buena Vista Peninsula, Colon Province, Panama.</title>
        <authorList>
            <person name="Bouskill N."/>
        </authorList>
    </citation>
    <scope>NUCLEOTIDE SEQUENCE [LARGE SCALE GENOMIC DNA]</scope>
    <source>
        <strain evidence="1 2">CFH S0262</strain>
    </source>
</reference>
<evidence type="ECO:0000313" key="1">
    <source>
        <dbReference type="EMBL" id="MDH6283209.1"/>
    </source>
</evidence>
<evidence type="ECO:0000313" key="2">
    <source>
        <dbReference type="Proteomes" id="UP001160334"/>
    </source>
</evidence>
<organism evidence="1 2">
    <name type="scientific">Prescottella agglutinans</name>
    <dbReference type="NCBI Taxonomy" id="1644129"/>
    <lineage>
        <taxon>Bacteria</taxon>
        <taxon>Bacillati</taxon>
        <taxon>Actinomycetota</taxon>
        <taxon>Actinomycetes</taxon>
        <taxon>Mycobacteriales</taxon>
        <taxon>Nocardiaceae</taxon>
        <taxon>Prescottella</taxon>
    </lineage>
</organism>
<sequence>MSNSRSNYEIALLDALRNTADSLAERNSPKVNPEGEQ</sequence>
<protein>
    <submittedName>
        <fullName evidence="1">Uncharacterized protein</fullName>
    </submittedName>
</protein>
<comment type="caution">
    <text evidence="1">The sequence shown here is derived from an EMBL/GenBank/DDBJ whole genome shotgun (WGS) entry which is preliminary data.</text>
</comment>
<dbReference type="EMBL" id="JARXVC010000013">
    <property type="protein sequence ID" value="MDH6283209.1"/>
    <property type="molecule type" value="Genomic_DNA"/>
</dbReference>